<evidence type="ECO:0000313" key="2">
    <source>
        <dbReference type="Proteomes" id="UP000031014"/>
    </source>
</evidence>
<evidence type="ECO:0000313" key="1">
    <source>
        <dbReference type="EMBL" id="GAM15014.1"/>
    </source>
</evidence>
<protein>
    <submittedName>
        <fullName evidence="1">Uncharacterized protein</fullName>
    </submittedName>
</protein>
<dbReference type="STRING" id="1321606.SAMD00020551_3170"/>
<sequence>MKRMGMCPICNGFKSITPSCPNCSGSMENNGREADFYDDYSPYMPIDQMKLEDGYPTDFAQGECPHMFKCPNCGSSKVFLIKE</sequence>
<dbReference type="EMBL" id="BASE01000072">
    <property type="protein sequence ID" value="GAM15014.1"/>
    <property type="molecule type" value="Genomic_DNA"/>
</dbReference>
<keyword evidence="2" id="KW-1185">Reference proteome</keyword>
<comment type="caution">
    <text evidence="1">The sequence shown here is derived from an EMBL/GenBank/DDBJ whole genome shotgun (WGS) entry which is preliminary data.</text>
</comment>
<gene>
    <name evidence="1" type="ORF">SAMD00020551_3170</name>
</gene>
<dbReference type="AlphaFoldDB" id="A0A0A8X6X4"/>
<accession>A0A0A8X6X4</accession>
<reference evidence="1 2" key="1">
    <citation type="submission" date="2013-06" db="EMBL/GenBank/DDBJ databases">
        <title>Whole genome shotgun sequence of Bacillus selenatarsenatis SF-1.</title>
        <authorList>
            <person name="Kuroda M."/>
            <person name="Sei K."/>
            <person name="Yamashita M."/>
            <person name="Ike M."/>
        </authorList>
    </citation>
    <scope>NUCLEOTIDE SEQUENCE [LARGE SCALE GENOMIC DNA]</scope>
    <source>
        <strain evidence="1 2">SF-1</strain>
    </source>
</reference>
<proteinExistence type="predicted"/>
<dbReference type="Proteomes" id="UP000031014">
    <property type="component" value="Unassembled WGS sequence"/>
</dbReference>
<organism evidence="1 2">
    <name type="scientific">Mesobacillus selenatarsenatis (strain DSM 18680 / JCM 14380 / FERM P-15431 / SF-1)</name>
    <dbReference type="NCBI Taxonomy" id="1321606"/>
    <lineage>
        <taxon>Bacteria</taxon>
        <taxon>Bacillati</taxon>
        <taxon>Bacillota</taxon>
        <taxon>Bacilli</taxon>
        <taxon>Bacillales</taxon>
        <taxon>Bacillaceae</taxon>
        <taxon>Mesobacillus</taxon>
    </lineage>
</organism>
<name>A0A0A8X6X4_MESS1</name>